<evidence type="ECO:0000313" key="8">
    <source>
        <dbReference type="Proteomes" id="UP000661435"/>
    </source>
</evidence>
<keyword evidence="2" id="KW-0274">FAD</keyword>
<evidence type="ECO:0000313" key="7">
    <source>
        <dbReference type="EMBL" id="MBC5734132.1"/>
    </source>
</evidence>
<accession>A0A8J6M5U0</accession>
<dbReference type="InterPro" id="IPR023753">
    <property type="entry name" value="FAD/NAD-binding_dom"/>
</dbReference>
<evidence type="ECO:0000256" key="1">
    <source>
        <dbReference type="ARBA" id="ARBA00022630"/>
    </source>
</evidence>
<evidence type="ECO:0000256" key="5">
    <source>
        <dbReference type="ARBA" id="ARBA00023284"/>
    </source>
</evidence>
<dbReference type="PROSITE" id="PS00573">
    <property type="entry name" value="PYRIDINE_REDOX_2"/>
    <property type="match status" value="1"/>
</dbReference>
<comment type="caution">
    <text evidence="7">The sequence shown here is derived from an EMBL/GenBank/DDBJ whole genome shotgun (WGS) entry which is preliminary data.</text>
</comment>
<organism evidence="7 8">
    <name type="scientific">Lawsonibacter hominis</name>
    <dbReference type="NCBI Taxonomy" id="2763053"/>
    <lineage>
        <taxon>Bacteria</taxon>
        <taxon>Bacillati</taxon>
        <taxon>Bacillota</taxon>
        <taxon>Clostridia</taxon>
        <taxon>Eubacteriales</taxon>
        <taxon>Oscillospiraceae</taxon>
        <taxon>Lawsonibacter</taxon>
    </lineage>
</organism>
<evidence type="ECO:0000259" key="6">
    <source>
        <dbReference type="PROSITE" id="PS50206"/>
    </source>
</evidence>
<sequence length="303" mass="31888">MYDIIIVGGGPAGLTAALYAKRAGFSTLLLEGGVLGGQAAATPDIENWPGTRHISGSDFAANLYEQSRALGAELRLEAATALEAEGALRRVSTSAGRYEARCVILANGVKRRKLGVPGEERLAGRGVSYCATCDGNFFRGKEVAVVGGGNTALEDALYLAALCPKVHLIHRRERFTGDAHLVDSVRDVANIRRCMDTRVLEIQGEASVSALRLEGPRGAHILPVSGVFAAVGLIPDNEAFAPPLELDAYGYLQAGCDCRTPLPGVFAAGDTRSKQLRQLVTAAADGATAAFQAGLYLHEMQPV</sequence>
<keyword evidence="3" id="KW-0560">Oxidoreductase</keyword>
<dbReference type="GO" id="GO:0016668">
    <property type="term" value="F:oxidoreductase activity, acting on a sulfur group of donors, NAD(P) as acceptor"/>
    <property type="evidence" value="ECO:0007669"/>
    <property type="project" value="UniProtKB-ARBA"/>
</dbReference>
<dbReference type="AlphaFoldDB" id="A0A8J6M5U0"/>
<dbReference type="PANTHER" id="PTHR48105">
    <property type="entry name" value="THIOREDOXIN REDUCTASE 1-RELATED-RELATED"/>
    <property type="match status" value="1"/>
</dbReference>
<protein>
    <submittedName>
        <fullName evidence="7">FAD-dependent oxidoreductase</fullName>
    </submittedName>
</protein>
<dbReference type="PRINTS" id="PR00469">
    <property type="entry name" value="PNDRDTASEII"/>
</dbReference>
<keyword evidence="4" id="KW-1015">Disulfide bond</keyword>
<keyword evidence="8" id="KW-1185">Reference proteome</keyword>
<dbReference type="InterPro" id="IPR001763">
    <property type="entry name" value="Rhodanese-like_dom"/>
</dbReference>
<keyword evidence="5" id="KW-0676">Redox-active center</keyword>
<name>A0A8J6M5U0_9FIRM</name>
<dbReference type="PRINTS" id="PR00368">
    <property type="entry name" value="FADPNR"/>
</dbReference>
<dbReference type="PROSITE" id="PS50206">
    <property type="entry name" value="RHODANESE_3"/>
    <property type="match status" value="1"/>
</dbReference>
<dbReference type="Gene3D" id="3.50.50.60">
    <property type="entry name" value="FAD/NAD(P)-binding domain"/>
    <property type="match status" value="2"/>
</dbReference>
<evidence type="ECO:0000256" key="2">
    <source>
        <dbReference type="ARBA" id="ARBA00022827"/>
    </source>
</evidence>
<dbReference type="SUPFAM" id="SSF51905">
    <property type="entry name" value="FAD/NAD(P)-binding domain"/>
    <property type="match status" value="1"/>
</dbReference>
<proteinExistence type="predicted"/>
<dbReference type="InterPro" id="IPR050097">
    <property type="entry name" value="Ferredoxin-NADP_redctase_2"/>
</dbReference>
<keyword evidence="1" id="KW-0285">Flavoprotein</keyword>
<dbReference type="RefSeq" id="WP_186908019.1">
    <property type="nucleotide sequence ID" value="NZ_JACOPP010000013.1"/>
</dbReference>
<dbReference type="InterPro" id="IPR036188">
    <property type="entry name" value="FAD/NAD-bd_sf"/>
</dbReference>
<dbReference type="EMBL" id="JACOPP010000013">
    <property type="protein sequence ID" value="MBC5734132.1"/>
    <property type="molecule type" value="Genomic_DNA"/>
</dbReference>
<feature type="domain" description="Rhodanese" evidence="6">
    <location>
        <begin position="16"/>
        <end position="46"/>
    </location>
</feature>
<dbReference type="InterPro" id="IPR008255">
    <property type="entry name" value="Pyr_nucl-diS_OxRdtase_2_AS"/>
</dbReference>
<dbReference type="Proteomes" id="UP000661435">
    <property type="component" value="Unassembled WGS sequence"/>
</dbReference>
<evidence type="ECO:0000256" key="3">
    <source>
        <dbReference type="ARBA" id="ARBA00023002"/>
    </source>
</evidence>
<evidence type="ECO:0000256" key="4">
    <source>
        <dbReference type="ARBA" id="ARBA00023157"/>
    </source>
</evidence>
<dbReference type="Pfam" id="PF07992">
    <property type="entry name" value="Pyr_redox_2"/>
    <property type="match status" value="1"/>
</dbReference>
<reference evidence="7" key="1">
    <citation type="submission" date="2020-08" db="EMBL/GenBank/DDBJ databases">
        <title>Genome public.</title>
        <authorList>
            <person name="Liu C."/>
            <person name="Sun Q."/>
        </authorList>
    </citation>
    <scope>NUCLEOTIDE SEQUENCE</scope>
    <source>
        <strain evidence="7">NSJ-51</strain>
    </source>
</reference>
<gene>
    <name evidence="7" type="ORF">H8S57_10395</name>
</gene>